<evidence type="ECO:0000313" key="2">
    <source>
        <dbReference type="Proteomes" id="UP000776629"/>
    </source>
</evidence>
<gene>
    <name evidence="1" type="ORF">H5993_01545</name>
</gene>
<reference evidence="1 2" key="1">
    <citation type="journal article" date="2021" name="Sci. Rep.">
        <title>The distribution of antibiotic resistance genes in chicken gut microbiota commensals.</title>
        <authorList>
            <person name="Juricova H."/>
            <person name="Matiasovicova J."/>
            <person name="Kubasova T."/>
            <person name="Cejkova D."/>
            <person name="Rychlik I."/>
        </authorList>
    </citation>
    <scope>NUCLEOTIDE SEQUENCE [LARGE SCALE GENOMIC DNA]</scope>
    <source>
        <strain evidence="1 2">An810</strain>
    </source>
</reference>
<evidence type="ECO:0000313" key="1">
    <source>
        <dbReference type="EMBL" id="MBM6753452.1"/>
    </source>
</evidence>
<accession>A0ABS2ELU8</accession>
<comment type="caution">
    <text evidence="1">The sequence shown here is derived from an EMBL/GenBank/DDBJ whole genome shotgun (WGS) entry which is preliminary data.</text>
</comment>
<keyword evidence="2" id="KW-1185">Reference proteome</keyword>
<dbReference type="EMBL" id="JACJJQ010000004">
    <property type="protein sequence ID" value="MBM6753452.1"/>
    <property type="molecule type" value="Genomic_DNA"/>
</dbReference>
<protein>
    <submittedName>
        <fullName evidence="1">Uncharacterized protein</fullName>
    </submittedName>
</protein>
<name>A0ABS2ELU8_9LACO</name>
<dbReference type="Proteomes" id="UP000776629">
    <property type="component" value="Unassembled WGS sequence"/>
</dbReference>
<dbReference type="RefSeq" id="WP_204775967.1">
    <property type="nucleotide sequence ID" value="NZ_JACJJQ010000004.1"/>
</dbReference>
<organism evidence="1 2">
    <name type="scientific">Limosilactobacillus alvi</name>
    <dbReference type="NCBI Taxonomy" id="990412"/>
    <lineage>
        <taxon>Bacteria</taxon>
        <taxon>Bacillati</taxon>
        <taxon>Bacillota</taxon>
        <taxon>Bacilli</taxon>
        <taxon>Lactobacillales</taxon>
        <taxon>Lactobacillaceae</taxon>
        <taxon>Limosilactobacillus</taxon>
    </lineage>
</organism>
<sequence>MDAQLIQFHITPQLDAEENAGLQLGENSGFNLEFVALKKYVAEDMKGVPVFRREYRRKLAHVVDQFNEYFQWHADKASKMKHFRDSFGKMEDLSDSVKYLVSLLKSEFIVAGELELTEVRLTGEFSVYASGNDSELKQHAMEVKDASIAHFVTKQQAPTTSILQNEKFDD</sequence>
<proteinExistence type="predicted"/>